<dbReference type="GeneID" id="63824913"/>
<feature type="transmembrane region" description="Helical" evidence="1">
    <location>
        <begin position="20"/>
        <end position="39"/>
    </location>
</feature>
<keyword evidence="1" id="KW-0472">Membrane</keyword>
<name>A0A165AVX3_9APHY</name>
<evidence type="ECO:0000313" key="2">
    <source>
        <dbReference type="EMBL" id="KZS99765.1"/>
    </source>
</evidence>
<gene>
    <name evidence="2" type="ORF">LAESUDRAFT_72076</name>
</gene>
<reference evidence="2 3" key="1">
    <citation type="journal article" date="2016" name="Mol. Biol. Evol.">
        <title>Comparative Genomics of Early-Diverging Mushroom-Forming Fungi Provides Insights into the Origins of Lignocellulose Decay Capabilities.</title>
        <authorList>
            <person name="Nagy L.G."/>
            <person name="Riley R."/>
            <person name="Tritt A."/>
            <person name="Adam C."/>
            <person name="Daum C."/>
            <person name="Floudas D."/>
            <person name="Sun H."/>
            <person name="Yadav J.S."/>
            <person name="Pangilinan J."/>
            <person name="Larsson K.H."/>
            <person name="Matsuura K."/>
            <person name="Barry K."/>
            <person name="Labutti K."/>
            <person name="Kuo R."/>
            <person name="Ohm R.A."/>
            <person name="Bhattacharya S.S."/>
            <person name="Shirouzu T."/>
            <person name="Yoshinaga Y."/>
            <person name="Martin F.M."/>
            <person name="Grigoriev I.V."/>
            <person name="Hibbett D.S."/>
        </authorList>
    </citation>
    <scope>NUCLEOTIDE SEQUENCE [LARGE SCALE GENOMIC DNA]</scope>
    <source>
        <strain evidence="2 3">93-53</strain>
    </source>
</reference>
<dbReference type="EMBL" id="KV427719">
    <property type="protein sequence ID" value="KZS99765.1"/>
    <property type="molecule type" value="Genomic_DNA"/>
</dbReference>
<dbReference type="Proteomes" id="UP000076871">
    <property type="component" value="Unassembled WGS sequence"/>
</dbReference>
<evidence type="ECO:0000313" key="3">
    <source>
        <dbReference type="Proteomes" id="UP000076871"/>
    </source>
</evidence>
<keyword evidence="1" id="KW-0812">Transmembrane</keyword>
<organism evidence="2 3">
    <name type="scientific">Laetiporus sulphureus 93-53</name>
    <dbReference type="NCBI Taxonomy" id="1314785"/>
    <lineage>
        <taxon>Eukaryota</taxon>
        <taxon>Fungi</taxon>
        <taxon>Dikarya</taxon>
        <taxon>Basidiomycota</taxon>
        <taxon>Agaricomycotina</taxon>
        <taxon>Agaricomycetes</taxon>
        <taxon>Polyporales</taxon>
        <taxon>Laetiporus</taxon>
    </lineage>
</organism>
<keyword evidence="1" id="KW-1133">Transmembrane helix</keyword>
<dbReference type="RefSeq" id="XP_040757506.1">
    <property type="nucleotide sequence ID" value="XM_040907884.1"/>
</dbReference>
<sequence>MTKTPSRYIGCADNQPRELVAPATLHLIMILINSTVAVARRDLYGRQIHLSYCVSSFCCLPQA</sequence>
<dbReference type="AlphaFoldDB" id="A0A165AVX3"/>
<protein>
    <submittedName>
        <fullName evidence="2">Uncharacterized protein</fullName>
    </submittedName>
</protein>
<proteinExistence type="predicted"/>
<accession>A0A165AVX3</accession>
<dbReference type="InParanoid" id="A0A165AVX3"/>
<keyword evidence="3" id="KW-1185">Reference proteome</keyword>
<evidence type="ECO:0000256" key="1">
    <source>
        <dbReference type="SAM" id="Phobius"/>
    </source>
</evidence>